<keyword evidence="1" id="KW-0812">Transmembrane</keyword>
<reference evidence="2 3" key="1">
    <citation type="journal article" date="2015" name="Sci. Rep.">
        <title>Genome of the facultative scuticociliatosis pathogen Pseudocohnilembus persalinus provides insight into its virulence through horizontal gene transfer.</title>
        <authorList>
            <person name="Xiong J."/>
            <person name="Wang G."/>
            <person name="Cheng J."/>
            <person name="Tian M."/>
            <person name="Pan X."/>
            <person name="Warren A."/>
            <person name="Jiang C."/>
            <person name="Yuan D."/>
            <person name="Miao W."/>
        </authorList>
    </citation>
    <scope>NUCLEOTIDE SEQUENCE [LARGE SCALE GENOMIC DNA]</scope>
    <source>
        <strain evidence="2">36N120E</strain>
    </source>
</reference>
<keyword evidence="3" id="KW-1185">Reference proteome</keyword>
<organism evidence="2 3">
    <name type="scientific">Pseudocohnilembus persalinus</name>
    <name type="common">Ciliate</name>
    <dbReference type="NCBI Taxonomy" id="266149"/>
    <lineage>
        <taxon>Eukaryota</taxon>
        <taxon>Sar</taxon>
        <taxon>Alveolata</taxon>
        <taxon>Ciliophora</taxon>
        <taxon>Intramacronucleata</taxon>
        <taxon>Oligohymenophorea</taxon>
        <taxon>Scuticociliatia</taxon>
        <taxon>Philasterida</taxon>
        <taxon>Pseudocohnilembidae</taxon>
        <taxon>Pseudocohnilembus</taxon>
    </lineage>
</organism>
<dbReference type="EMBL" id="LDAU01000189">
    <property type="protein sequence ID" value="KRX00443.1"/>
    <property type="molecule type" value="Genomic_DNA"/>
</dbReference>
<proteinExistence type="predicted"/>
<dbReference type="OrthoDB" id="285016at2759"/>
<dbReference type="AlphaFoldDB" id="A0A0V0QE69"/>
<accession>A0A0V0QE69</accession>
<comment type="caution">
    <text evidence="2">The sequence shown here is derived from an EMBL/GenBank/DDBJ whole genome shotgun (WGS) entry which is preliminary data.</text>
</comment>
<name>A0A0V0QE69_PSEPJ</name>
<dbReference type="OMA" id="YEYEFRL"/>
<keyword evidence="1" id="KW-1133">Transmembrane helix</keyword>
<dbReference type="Proteomes" id="UP000054937">
    <property type="component" value="Unassembled WGS sequence"/>
</dbReference>
<gene>
    <name evidence="2" type="ORF">PPERSA_03176</name>
</gene>
<evidence type="ECO:0008006" key="4">
    <source>
        <dbReference type="Google" id="ProtNLM"/>
    </source>
</evidence>
<keyword evidence="1" id="KW-0472">Membrane</keyword>
<feature type="transmembrane region" description="Helical" evidence="1">
    <location>
        <begin position="74"/>
        <end position="93"/>
    </location>
</feature>
<evidence type="ECO:0000313" key="3">
    <source>
        <dbReference type="Proteomes" id="UP000054937"/>
    </source>
</evidence>
<evidence type="ECO:0000256" key="1">
    <source>
        <dbReference type="SAM" id="Phobius"/>
    </source>
</evidence>
<dbReference type="InParanoid" id="A0A0V0QE69"/>
<evidence type="ECO:0000313" key="2">
    <source>
        <dbReference type="EMBL" id="KRX00443.1"/>
    </source>
</evidence>
<protein>
    <recommendedName>
        <fullName evidence="4">Transmembrane protein</fullName>
    </recommendedName>
</protein>
<sequence length="135" mass="16435">MNKLKQMWKSFDDIILKGGEPIYKDRTHNFKGQRNFKKEIGSGGPIPTREQYEYEFRLEPELRMQSRKLRLQHMGYFMLYGAWFAGVILFIMYRLKSDDLDQMEKEAEERLRIQRAVKELNEQYPDSFQHIDMRF</sequence>